<protein>
    <recommendedName>
        <fullName evidence="10">Histidine kinase domain-containing protein</fullName>
    </recommendedName>
</protein>
<comment type="subcellular location">
    <subcellularLocation>
        <location evidence="1">Cell membrane</location>
        <topology evidence="1">Multi-pass membrane protein</topology>
    </subcellularLocation>
</comment>
<feature type="transmembrane region" description="Helical" evidence="9">
    <location>
        <begin position="12"/>
        <end position="33"/>
    </location>
</feature>
<dbReference type="InterPro" id="IPR011712">
    <property type="entry name" value="Sig_transdc_His_kin_sub3_dim/P"/>
</dbReference>
<organism evidence="11 12">
    <name type="scientific">Nocardioides mesophilus</name>
    <dbReference type="NCBI Taxonomy" id="433659"/>
    <lineage>
        <taxon>Bacteria</taxon>
        <taxon>Bacillati</taxon>
        <taxon>Actinomycetota</taxon>
        <taxon>Actinomycetes</taxon>
        <taxon>Propionibacteriales</taxon>
        <taxon>Nocardioidaceae</taxon>
        <taxon>Nocardioides</taxon>
    </lineage>
</organism>
<keyword evidence="7" id="KW-0902">Two-component regulatory system</keyword>
<dbReference type="InterPro" id="IPR003594">
    <property type="entry name" value="HATPase_dom"/>
</dbReference>
<keyword evidence="6 9" id="KW-1133">Transmembrane helix</keyword>
<accession>A0A7G9REY4</accession>
<feature type="transmembrane region" description="Helical" evidence="9">
    <location>
        <begin position="136"/>
        <end position="156"/>
    </location>
</feature>
<evidence type="ECO:0000259" key="10">
    <source>
        <dbReference type="PROSITE" id="PS50109"/>
    </source>
</evidence>
<keyword evidence="12" id="KW-1185">Reference proteome</keyword>
<sequence length="384" mass="40792">MAEVGRSFTTSVVRWALVTRVASLLLVVLILSGRIAEPRVVVAVALLCGWSLVWLTPRGGTLRVVQRHPIIAVGDVLTSLLVTGLVGVNSPVVFATLSTALVVGVLFRPPVASLLTVILVAGYVLVALVQAAGAALFVYTFVIPATYVVLALLGNVTRSLHEQVLREQGRLAETYAVAAAAAERARLARDMHDSVAKSLHGVALAAAALPRWIDQDQPTAVRQAGAIQQAAEQASLEARDLLVSLRSLHEGPLVERLADQVADFRSRTGLPVDLEVRDLADLEPAVTQEVLQILGEALENVHRHSGARRVGVLLAGGGQEVRLEVRDDGRGFDPTRLPRGHFGVIGMRERASTIGGVLHVRSAPEQGTTVVLQLPLRAATEGAT</sequence>
<evidence type="ECO:0000256" key="6">
    <source>
        <dbReference type="ARBA" id="ARBA00022989"/>
    </source>
</evidence>
<dbReference type="SUPFAM" id="SSF55874">
    <property type="entry name" value="ATPase domain of HSP90 chaperone/DNA topoisomerase II/histidine kinase"/>
    <property type="match status" value="1"/>
</dbReference>
<feature type="domain" description="Histidine kinase" evidence="10">
    <location>
        <begin position="190"/>
        <end position="378"/>
    </location>
</feature>
<evidence type="ECO:0000256" key="3">
    <source>
        <dbReference type="ARBA" id="ARBA00022679"/>
    </source>
</evidence>
<evidence type="ECO:0000256" key="8">
    <source>
        <dbReference type="ARBA" id="ARBA00023136"/>
    </source>
</evidence>
<proteinExistence type="predicted"/>
<name>A0A7G9REY4_9ACTN</name>
<dbReference type="InterPro" id="IPR005467">
    <property type="entry name" value="His_kinase_dom"/>
</dbReference>
<evidence type="ECO:0000256" key="1">
    <source>
        <dbReference type="ARBA" id="ARBA00004651"/>
    </source>
</evidence>
<dbReference type="CDD" id="cd16917">
    <property type="entry name" value="HATPase_UhpB-NarQ-NarX-like"/>
    <property type="match status" value="1"/>
</dbReference>
<dbReference type="Gene3D" id="3.30.565.10">
    <property type="entry name" value="Histidine kinase-like ATPase, C-terminal domain"/>
    <property type="match status" value="1"/>
</dbReference>
<dbReference type="RefSeq" id="WP_187579999.1">
    <property type="nucleotide sequence ID" value="NZ_CP060713.1"/>
</dbReference>
<evidence type="ECO:0000256" key="4">
    <source>
        <dbReference type="ARBA" id="ARBA00022692"/>
    </source>
</evidence>
<dbReference type="GO" id="GO:0046983">
    <property type="term" value="F:protein dimerization activity"/>
    <property type="evidence" value="ECO:0007669"/>
    <property type="project" value="InterPro"/>
</dbReference>
<dbReference type="Pfam" id="PF07730">
    <property type="entry name" value="HisKA_3"/>
    <property type="match status" value="1"/>
</dbReference>
<keyword evidence="3" id="KW-0808">Transferase</keyword>
<dbReference type="GO" id="GO:0000155">
    <property type="term" value="F:phosphorelay sensor kinase activity"/>
    <property type="evidence" value="ECO:0007669"/>
    <property type="project" value="InterPro"/>
</dbReference>
<evidence type="ECO:0000256" key="9">
    <source>
        <dbReference type="SAM" id="Phobius"/>
    </source>
</evidence>
<dbReference type="Pfam" id="PF02518">
    <property type="entry name" value="HATPase_c"/>
    <property type="match status" value="1"/>
</dbReference>
<dbReference type="PROSITE" id="PS50109">
    <property type="entry name" value="HIS_KIN"/>
    <property type="match status" value="1"/>
</dbReference>
<dbReference type="GO" id="GO:0005886">
    <property type="term" value="C:plasma membrane"/>
    <property type="evidence" value="ECO:0007669"/>
    <property type="project" value="UniProtKB-SubCell"/>
</dbReference>
<dbReference type="AlphaFoldDB" id="A0A7G9REY4"/>
<dbReference type="Gene3D" id="1.20.5.1930">
    <property type="match status" value="1"/>
</dbReference>
<evidence type="ECO:0000256" key="5">
    <source>
        <dbReference type="ARBA" id="ARBA00022777"/>
    </source>
</evidence>
<dbReference type="EMBL" id="CP060713">
    <property type="protein sequence ID" value="QNN54159.1"/>
    <property type="molecule type" value="Genomic_DNA"/>
</dbReference>
<evidence type="ECO:0000313" key="11">
    <source>
        <dbReference type="EMBL" id="QNN54159.1"/>
    </source>
</evidence>
<evidence type="ECO:0000256" key="7">
    <source>
        <dbReference type="ARBA" id="ARBA00023012"/>
    </source>
</evidence>
<keyword evidence="4 9" id="KW-0812">Transmembrane</keyword>
<keyword evidence="8 9" id="KW-0472">Membrane</keyword>
<dbReference type="InterPro" id="IPR036890">
    <property type="entry name" value="HATPase_C_sf"/>
</dbReference>
<keyword evidence="2" id="KW-1003">Cell membrane</keyword>
<dbReference type="Proteomes" id="UP000515947">
    <property type="component" value="Chromosome"/>
</dbReference>
<dbReference type="PANTHER" id="PTHR24421">
    <property type="entry name" value="NITRATE/NITRITE SENSOR PROTEIN NARX-RELATED"/>
    <property type="match status" value="1"/>
</dbReference>
<feature type="transmembrane region" description="Helical" evidence="9">
    <location>
        <begin position="77"/>
        <end position="104"/>
    </location>
</feature>
<feature type="transmembrane region" description="Helical" evidence="9">
    <location>
        <begin position="40"/>
        <end position="57"/>
    </location>
</feature>
<dbReference type="PANTHER" id="PTHR24421:SF37">
    <property type="entry name" value="SENSOR HISTIDINE KINASE NARS"/>
    <property type="match status" value="1"/>
</dbReference>
<evidence type="ECO:0000256" key="2">
    <source>
        <dbReference type="ARBA" id="ARBA00022475"/>
    </source>
</evidence>
<dbReference type="SMART" id="SM00387">
    <property type="entry name" value="HATPase_c"/>
    <property type="match status" value="1"/>
</dbReference>
<gene>
    <name evidence="11" type="ORF">H9L09_07290</name>
</gene>
<dbReference type="InterPro" id="IPR050482">
    <property type="entry name" value="Sensor_HK_TwoCompSys"/>
</dbReference>
<reference evidence="11 12" key="1">
    <citation type="submission" date="2020-08" db="EMBL/GenBank/DDBJ databases">
        <title>Genome sequence of Nocardioides mesophilus KACC 16243T.</title>
        <authorList>
            <person name="Hyun D.-W."/>
            <person name="Bae J.-W."/>
        </authorList>
    </citation>
    <scope>NUCLEOTIDE SEQUENCE [LARGE SCALE GENOMIC DNA]</scope>
    <source>
        <strain evidence="11 12">KACC 16243</strain>
    </source>
</reference>
<keyword evidence="5" id="KW-0418">Kinase</keyword>
<feature type="transmembrane region" description="Helical" evidence="9">
    <location>
        <begin position="111"/>
        <end position="130"/>
    </location>
</feature>
<evidence type="ECO:0000313" key="12">
    <source>
        <dbReference type="Proteomes" id="UP000515947"/>
    </source>
</evidence>
<dbReference type="KEGG" id="nmes:H9L09_07290"/>